<dbReference type="EMBL" id="APRZ01000025">
    <property type="protein sequence ID" value="ENX32289.1"/>
    <property type="molecule type" value="Genomic_DNA"/>
</dbReference>
<evidence type="ECO:0000313" key="3">
    <source>
        <dbReference type="Proteomes" id="UP000013009"/>
    </source>
</evidence>
<reference evidence="2 3" key="1">
    <citation type="submission" date="2013-02" db="EMBL/GenBank/DDBJ databases">
        <title>The Genome Sequence of Acinetobacter sp. NIPH 1859.</title>
        <authorList>
            <consortium name="The Broad Institute Genome Sequencing Platform"/>
            <consortium name="The Broad Institute Genome Sequencing Center for Infectious Disease"/>
            <person name="Cerqueira G."/>
            <person name="Feldgarden M."/>
            <person name="Courvalin P."/>
            <person name="Perichon B."/>
            <person name="Grillot-Courvalin C."/>
            <person name="Clermont D."/>
            <person name="Rocha E."/>
            <person name="Yoon E.-J."/>
            <person name="Nemec A."/>
            <person name="Walker B."/>
            <person name="Young S.K."/>
            <person name="Zeng Q."/>
            <person name="Gargeya S."/>
            <person name="Fitzgerald M."/>
            <person name="Haas B."/>
            <person name="Abouelleil A."/>
            <person name="Alvarado L."/>
            <person name="Arachchi H.M."/>
            <person name="Berlin A.M."/>
            <person name="Chapman S.B."/>
            <person name="Dewar J."/>
            <person name="Goldberg J."/>
            <person name="Griggs A."/>
            <person name="Gujja S."/>
            <person name="Hansen M."/>
            <person name="Howarth C."/>
            <person name="Imamovic A."/>
            <person name="Larimer J."/>
            <person name="McCowan C."/>
            <person name="Murphy C."/>
            <person name="Neiman D."/>
            <person name="Pearson M."/>
            <person name="Priest M."/>
            <person name="Roberts A."/>
            <person name="Saif S."/>
            <person name="Shea T."/>
            <person name="Sisk P."/>
            <person name="Sykes S."/>
            <person name="Wortman J."/>
            <person name="Nusbaum C."/>
            <person name="Birren B."/>
        </authorList>
    </citation>
    <scope>NUCLEOTIDE SEQUENCE [LARGE SCALE GENOMIC DNA]</scope>
    <source>
        <strain evidence="2 3">NIPH 1859</strain>
    </source>
</reference>
<dbReference type="AlphaFoldDB" id="N9PFB2"/>
<keyword evidence="1" id="KW-0732">Signal</keyword>
<dbReference type="Proteomes" id="UP000013009">
    <property type="component" value="Unassembled WGS sequence"/>
</dbReference>
<accession>N9PFB2</accession>
<feature type="signal peptide" evidence="1">
    <location>
        <begin position="1"/>
        <end position="19"/>
    </location>
</feature>
<protein>
    <submittedName>
        <fullName evidence="2">Uncharacterized protein</fullName>
    </submittedName>
</protein>
<organism evidence="2 3">
    <name type="scientific">Acinetobacter colistiniresistens</name>
    <dbReference type="NCBI Taxonomy" id="280145"/>
    <lineage>
        <taxon>Bacteria</taxon>
        <taxon>Pseudomonadati</taxon>
        <taxon>Pseudomonadota</taxon>
        <taxon>Gammaproteobacteria</taxon>
        <taxon>Moraxellales</taxon>
        <taxon>Moraxellaceae</taxon>
        <taxon>Acinetobacter</taxon>
    </lineage>
</organism>
<evidence type="ECO:0000256" key="1">
    <source>
        <dbReference type="SAM" id="SignalP"/>
    </source>
</evidence>
<keyword evidence="3" id="KW-1185">Reference proteome</keyword>
<evidence type="ECO:0000313" key="2">
    <source>
        <dbReference type="EMBL" id="ENX32289.1"/>
    </source>
</evidence>
<gene>
    <name evidence="2" type="ORF">F889_03608</name>
</gene>
<proteinExistence type="predicted"/>
<name>N9PFB2_9GAMM</name>
<feature type="chain" id="PRO_5004148875" evidence="1">
    <location>
        <begin position="20"/>
        <end position="64"/>
    </location>
</feature>
<comment type="caution">
    <text evidence="2">The sequence shown here is derived from an EMBL/GenBank/DDBJ whole genome shotgun (WGS) entry which is preliminary data.</text>
</comment>
<dbReference type="HOGENOM" id="CLU_205000_0_0_6"/>
<sequence>MMLQIFLVLLTAVTFVLMAADPRPTDSTEAKSAWSERVATTQLIQTETVAQQQPVKQEKDLDQA</sequence>
<dbReference type="PATRIC" id="fig|1217695.3.peg.3502"/>